<dbReference type="OrthoDB" id="5197894at2"/>
<sequence length="85" mass="9101">MNIQLHIERLVLDGVDLAGDSRGELQAGLTTELTRLLSEGGLAGQWSNGVAVPRLQLSGLQLVGQQPTRLGEQIAQTVYRGLGHE</sequence>
<proteinExistence type="predicted"/>
<keyword evidence="2" id="KW-1185">Reference proteome</keyword>
<evidence type="ECO:0000313" key="2">
    <source>
        <dbReference type="Proteomes" id="UP000077628"/>
    </source>
</evidence>
<dbReference type="AlphaFoldDB" id="A0A177NNM3"/>
<name>A0A177NNM3_9GAMM</name>
<organism evidence="1 2">
    <name type="scientific">Methylomonas koyamae</name>
    <dbReference type="NCBI Taxonomy" id="702114"/>
    <lineage>
        <taxon>Bacteria</taxon>
        <taxon>Pseudomonadati</taxon>
        <taxon>Pseudomonadota</taxon>
        <taxon>Gammaproteobacteria</taxon>
        <taxon>Methylococcales</taxon>
        <taxon>Methylococcaceae</taxon>
        <taxon>Methylomonas</taxon>
    </lineage>
</organism>
<accession>A0A177NNM3</accession>
<dbReference type="STRING" id="702114.A1355_03870"/>
<dbReference type="RefSeq" id="WP_064027797.1">
    <property type="nucleotide sequence ID" value="NZ_LUUK01000155.1"/>
</dbReference>
<evidence type="ECO:0000313" key="1">
    <source>
        <dbReference type="EMBL" id="OAI19647.1"/>
    </source>
</evidence>
<dbReference type="Proteomes" id="UP000077628">
    <property type="component" value="Unassembled WGS sequence"/>
</dbReference>
<gene>
    <name evidence="1" type="ORF">A1355_03870</name>
</gene>
<dbReference type="EMBL" id="LUUK01000155">
    <property type="protein sequence ID" value="OAI19647.1"/>
    <property type="molecule type" value="Genomic_DNA"/>
</dbReference>
<reference evidence="2" key="1">
    <citation type="submission" date="2016-03" db="EMBL/GenBank/DDBJ databases">
        <authorList>
            <person name="Heylen K."/>
            <person name="De Vos P."/>
            <person name="Vekeman B."/>
        </authorList>
    </citation>
    <scope>NUCLEOTIDE SEQUENCE [LARGE SCALE GENOMIC DNA]</scope>
    <source>
        <strain evidence="2">R-45383</strain>
    </source>
</reference>
<comment type="caution">
    <text evidence="1">The sequence shown here is derived from an EMBL/GenBank/DDBJ whole genome shotgun (WGS) entry which is preliminary data.</text>
</comment>
<protein>
    <submittedName>
        <fullName evidence="1">Uncharacterized protein</fullName>
    </submittedName>
</protein>